<dbReference type="OrthoDB" id="10632723at2759"/>
<sequence length="167" mass="18648">MANRAGSVPSYIQFKPGICWSEFRTRSVGLHLSRTSDSRDFKSHFFHRVHGRPPPSPDRSLPSPTQPLRLMTAEEVEERRAFLRQSKRPSLMRRCSSKVGKVMDGLQEWAATEDVPEAGPSRTHHAATVKQLPMPNTSATRTLNGIPVVSLAEAQAKVKANPLRHAF</sequence>
<keyword evidence="3" id="KW-1185">Reference proteome</keyword>
<protein>
    <submittedName>
        <fullName evidence="2">Uncharacterized protein</fullName>
    </submittedName>
</protein>
<reference evidence="2" key="1">
    <citation type="submission" date="2020-04" db="EMBL/GenBank/DDBJ databases">
        <title>Draft genome resource of the tomato pathogen Pseudocercospora fuligena.</title>
        <authorList>
            <person name="Zaccaron A."/>
        </authorList>
    </citation>
    <scope>NUCLEOTIDE SEQUENCE</scope>
    <source>
        <strain evidence="2">PF001</strain>
    </source>
</reference>
<dbReference type="EMBL" id="JABCIY010000150">
    <property type="protein sequence ID" value="KAF7192164.1"/>
    <property type="molecule type" value="Genomic_DNA"/>
</dbReference>
<dbReference type="Proteomes" id="UP000660729">
    <property type="component" value="Unassembled WGS sequence"/>
</dbReference>
<organism evidence="2 3">
    <name type="scientific">Pseudocercospora fuligena</name>
    <dbReference type="NCBI Taxonomy" id="685502"/>
    <lineage>
        <taxon>Eukaryota</taxon>
        <taxon>Fungi</taxon>
        <taxon>Dikarya</taxon>
        <taxon>Ascomycota</taxon>
        <taxon>Pezizomycotina</taxon>
        <taxon>Dothideomycetes</taxon>
        <taxon>Dothideomycetidae</taxon>
        <taxon>Mycosphaerellales</taxon>
        <taxon>Mycosphaerellaceae</taxon>
        <taxon>Pseudocercospora</taxon>
    </lineage>
</organism>
<evidence type="ECO:0000256" key="1">
    <source>
        <dbReference type="SAM" id="MobiDB-lite"/>
    </source>
</evidence>
<evidence type="ECO:0000313" key="2">
    <source>
        <dbReference type="EMBL" id="KAF7192164.1"/>
    </source>
</evidence>
<name>A0A8H6VL85_9PEZI</name>
<feature type="region of interest" description="Disordered" evidence="1">
    <location>
        <begin position="46"/>
        <end position="65"/>
    </location>
</feature>
<accession>A0A8H6VL85</accession>
<dbReference type="AlphaFoldDB" id="A0A8H6VL85"/>
<gene>
    <name evidence="2" type="ORF">HII31_06550</name>
</gene>
<evidence type="ECO:0000313" key="3">
    <source>
        <dbReference type="Proteomes" id="UP000660729"/>
    </source>
</evidence>
<comment type="caution">
    <text evidence="2">The sequence shown here is derived from an EMBL/GenBank/DDBJ whole genome shotgun (WGS) entry which is preliminary data.</text>
</comment>
<proteinExistence type="predicted"/>